<sequence length="308" mass="34612">MALHPTIAPEDDRSEQVAVPWSGPVATPGIEYEPCIVTFIDVLGFRSLIANRTAGEVHAILHMLRDVTRPEVEPAPSRMSEVRLRSQAFAEVVSDAVVRVRVYDTQQRDGALFWELLDLLHAQLDCIGRGVVVRAGITIGEAHVGINGEGPVFGPAFVRAYDIESRDAVYPRIVLDLPAYEAVRHDERLRSEHHEADDELGYLDDLLTVDEDGWLFLDYLRAGEAEFDEVGDYFALLAAHERLIRRGLEAAGDNECLRNKYVWMRRYHNGWIEGMLSELAGGTRDSNSFVEEYGVWPDALLRQSLIAE</sequence>
<evidence type="ECO:0000313" key="2">
    <source>
        <dbReference type="Proteomes" id="UP000024329"/>
    </source>
</evidence>
<dbReference type="AlphaFoldDB" id="A0A031J447"/>
<dbReference type="Proteomes" id="UP000024329">
    <property type="component" value="Unassembled WGS sequence"/>
</dbReference>
<dbReference type="PATRIC" id="fig|158500.4.peg.5743"/>
<reference evidence="1 2" key="1">
    <citation type="submission" date="2014-03" db="EMBL/GenBank/DDBJ databases">
        <title>Whole genome sequence of Novosphingobium resinovorum KF1.</title>
        <authorList>
            <person name="Gan H.M."/>
            <person name="Gan H.Y."/>
            <person name="Chew T.H."/>
            <person name="Savka M.A."/>
        </authorList>
    </citation>
    <scope>NUCLEOTIDE SEQUENCE [LARGE SCALE GENOMIC DNA]</scope>
    <source>
        <strain evidence="1 2">KF1</strain>
    </source>
</reference>
<dbReference type="EMBL" id="JFYZ01000085">
    <property type="protein sequence ID" value="EZP68026.1"/>
    <property type="molecule type" value="Genomic_DNA"/>
</dbReference>
<dbReference type="RefSeq" id="WP_155986501.1">
    <property type="nucleotide sequence ID" value="NZ_JFYZ01000085.1"/>
</dbReference>
<proteinExistence type="predicted"/>
<evidence type="ECO:0008006" key="3">
    <source>
        <dbReference type="Google" id="ProtNLM"/>
    </source>
</evidence>
<comment type="caution">
    <text evidence="1">The sequence shown here is derived from an EMBL/GenBank/DDBJ whole genome shotgun (WGS) entry which is preliminary data.</text>
</comment>
<accession>A0A031J447</accession>
<name>A0A031J447_9SPHN</name>
<dbReference type="InterPro" id="IPR029787">
    <property type="entry name" value="Nucleotide_cyclase"/>
</dbReference>
<protein>
    <recommendedName>
        <fullName evidence="3">Guanylate cyclase domain-containing protein</fullName>
    </recommendedName>
</protein>
<evidence type="ECO:0000313" key="1">
    <source>
        <dbReference type="EMBL" id="EZP68026.1"/>
    </source>
</evidence>
<dbReference type="Gene3D" id="3.30.70.1230">
    <property type="entry name" value="Nucleotide cyclase"/>
    <property type="match status" value="1"/>
</dbReference>
<organism evidence="1 2">
    <name type="scientific">Novosphingobium resinovorum</name>
    <dbReference type="NCBI Taxonomy" id="158500"/>
    <lineage>
        <taxon>Bacteria</taxon>
        <taxon>Pseudomonadati</taxon>
        <taxon>Pseudomonadota</taxon>
        <taxon>Alphaproteobacteria</taxon>
        <taxon>Sphingomonadales</taxon>
        <taxon>Sphingomonadaceae</taxon>
        <taxon>Novosphingobium</taxon>
    </lineage>
</organism>
<dbReference type="eggNOG" id="ENOG5030IP6">
    <property type="taxonomic scope" value="Bacteria"/>
</dbReference>
<dbReference type="SUPFAM" id="SSF55073">
    <property type="entry name" value="Nucleotide cyclase"/>
    <property type="match status" value="1"/>
</dbReference>
<gene>
    <name evidence="1" type="ORF">BV97_05667</name>
</gene>